<dbReference type="Proteomes" id="UP000034112">
    <property type="component" value="Unassembled WGS sequence"/>
</dbReference>
<organism evidence="1 2">
    <name type="scientific">Trichoderma harzianum</name>
    <name type="common">Hypocrea lixii</name>
    <dbReference type="NCBI Taxonomy" id="5544"/>
    <lineage>
        <taxon>Eukaryota</taxon>
        <taxon>Fungi</taxon>
        <taxon>Dikarya</taxon>
        <taxon>Ascomycota</taxon>
        <taxon>Pezizomycotina</taxon>
        <taxon>Sordariomycetes</taxon>
        <taxon>Hypocreomycetidae</taxon>
        <taxon>Hypocreales</taxon>
        <taxon>Hypocreaceae</taxon>
        <taxon>Trichoderma</taxon>
    </lineage>
</organism>
<protein>
    <submittedName>
        <fullName evidence="1">Uncharacterized protein</fullName>
    </submittedName>
</protein>
<name>A0A0F9XBD3_TRIHA</name>
<evidence type="ECO:0000313" key="1">
    <source>
        <dbReference type="EMBL" id="KKO97947.1"/>
    </source>
</evidence>
<sequence>MSEPTFQLWEFELLHGNDMHYLVLLQLTNNEPSLANLKRNLNNAISRGEVTIHPRVYTNQDVINIQTSAMDVIRRFESTNDSVDLIVASGELDVKKAKHKAGDKEEEWFEDVFGCSKVPKWEKLGGRVVSLFEGKYWPVEDSAGEEETS</sequence>
<dbReference type="EMBL" id="JOKZ01000483">
    <property type="protein sequence ID" value="KKO97947.1"/>
    <property type="molecule type" value="Genomic_DNA"/>
</dbReference>
<dbReference type="AlphaFoldDB" id="A0A0F9XBD3"/>
<dbReference type="OMA" id="TFQLWEF"/>
<proteinExistence type="predicted"/>
<accession>A0A0F9XBD3</accession>
<evidence type="ECO:0000313" key="2">
    <source>
        <dbReference type="Proteomes" id="UP000034112"/>
    </source>
</evidence>
<reference evidence="2" key="1">
    <citation type="journal article" date="2015" name="Genome Announc.">
        <title>Draft whole-genome sequence of the biocontrol agent Trichoderma harzianum T6776.</title>
        <authorList>
            <person name="Baroncelli R."/>
            <person name="Piaggeschi G."/>
            <person name="Fiorini L."/>
            <person name="Bertolini E."/>
            <person name="Zapparata A."/>
            <person name="Pe M.E."/>
            <person name="Sarrocco S."/>
            <person name="Vannacci G."/>
        </authorList>
    </citation>
    <scope>NUCLEOTIDE SEQUENCE [LARGE SCALE GENOMIC DNA]</scope>
    <source>
        <strain evidence="2">T6776</strain>
    </source>
</reference>
<dbReference type="OrthoDB" id="4898765at2759"/>
<gene>
    <name evidence="1" type="ORF">THAR02_09945</name>
</gene>
<comment type="caution">
    <text evidence="1">The sequence shown here is derived from an EMBL/GenBank/DDBJ whole genome shotgun (WGS) entry which is preliminary data.</text>
</comment>